<reference evidence="23" key="1">
    <citation type="submission" date="2025-08" db="UniProtKB">
        <authorList>
            <consortium name="RefSeq"/>
        </authorList>
    </citation>
    <scope>IDENTIFICATION</scope>
</reference>
<dbReference type="InterPro" id="IPR013098">
    <property type="entry name" value="Ig_I-set"/>
</dbReference>
<evidence type="ECO:0000256" key="18">
    <source>
        <dbReference type="SAM" id="Phobius"/>
    </source>
</evidence>
<dbReference type="SUPFAM" id="SSF48726">
    <property type="entry name" value="Immunoglobulin"/>
    <property type="match status" value="6"/>
</dbReference>
<dbReference type="FunFam" id="2.60.40.10:FF:000005">
    <property type="entry name" value="Neuronal cell adhesion molecule"/>
    <property type="match status" value="1"/>
</dbReference>
<evidence type="ECO:0000256" key="19">
    <source>
        <dbReference type="SAM" id="SignalP"/>
    </source>
</evidence>
<evidence type="ECO:0000256" key="12">
    <source>
        <dbReference type="ARBA" id="ARBA00023180"/>
    </source>
</evidence>
<keyword evidence="12" id="KW-0325">Glycoprotein</keyword>
<keyword evidence="6 19" id="KW-0732">Signal</keyword>
<feature type="domain" description="Ig-like" evidence="20">
    <location>
        <begin position="59"/>
        <end position="149"/>
    </location>
</feature>
<evidence type="ECO:0000313" key="22">
    <source>
        <dbReference type="Proteomes" id="UP000515152"/>
    </source>
</evidence>
<evidence type="ECO:0000256" key="16">
    <source>
        <dbReference type="ARBA" id="ARBA00074488"/>
    </source>
</evidence>
<keyword evidence="10 18" id="KW-0472">Membrane</keyword>
<feature type="compositionally biased region" description="Polar residues" evidence="17">
    <location>
        <begin position="1266"/>
        <end position="1284"/>
    </location>
</feature>
<accession>A0A6P8FCX0</accession>
<keyword evidence="9 18" id="KW-1133">Transmembrane helix</keyword>
<evidence type="ECO:0000256" key="9">
    <source>
        <dbReference type="ARBA" id="ARBA00022989"/>
    </source>
</evidence>
<evidence type="ECO:0000259" key="21">
    <source>
        <dbReference type="PROSITE" id="PS50853"/>
    </source>
</evidence>
<feature type="domain" description="Fibronectin type-III" evidence="21">
    <location>
        <begin position="830"/>
        <end position="939"/>
    </location>
</feature>
<dbReference type="InterPro" id="IPR003599">
    <property type="entry name" value="Ig_sub"/>
</dbReference>
<dbReference type="SMART" id="SM00409">
    <property type="entry name" value="IG"/>
    <property type="match status" value="6"/>
</dbReference>
<dbReference type="PANTHER" id="PTHR44170">
    <property type="entry name" value="PROTEIN SIDEKICK"/>
    <property type="match status" value="1"/>
</dbReference>
<dbReference type="SMART" id="SM00408">
    <property type="entry name" value="IGc2"/>
    <property type="match status" value="5"/>
</dbReference>
<evidence type="ECO:0000256" key="13">
    <source>
        <dbReference type="ARBA" id="ARBA00023273"/>
    </source>
</evidence>
<dbReference type="RefSeq" id="XP_031421596.1">
    <property type="nucleotide sequence ID" value="XM_031565736.2"/>
</dbReference>
<dbReference type="Pfam" id="PF13927">
    <property type="entry name" value="Ig_3"/>
    <property type="match status" value="3"/>
</dbReference>
<feature type="domain" description="Ig-like" evidence="20">
    <location>
        <begin position="534"/>
        <end position="624"/>
    </location>
</feature>
<evidence type="ECO:0000313" key="23">
    <source>
        <dbReference type="RefSeq" id="XP_031421596.1"/>
    </source>
</evidence>
<dbReference type="Pfam" id="PF07679">
    <property type="entry name" value="I-set"/>
    <property type="match status" value="1"/>
</dbReference>
<feature type="transmembrane region" description="Helical" evidence="18">
    <location>
        <begin position="1144"/>
        <end position="1166"/>
    </location>
</feature>
<dbReference type="InterPro" id="IPR003598">
    <property type="entry name" value="Ig_sub2"/>
</dbReference>
<feature type="region of interest" description="Disordered" evidence="17">
    <location>
        <begin position="720"/>
        <end position="739"/>
    </location>
</feature>
<dbReference type="SMART" id="SM00060">
    <property type="entry name" value="FN3"/>
    <property type="match status" value="5"/>
</dbReference>
<dbReference type="CTD" id="30634"/>
<dbReference type="PRINTS" id="PR00014">
    <property type="entry name" value="FNTYPEIII"/>
</dbReference>
<dbReference type="InterPro" id="IPR007110">
    <property type="entry name" value="Ig-like_dom"/>
</dbReference>
<dbReference type="InterPro" id="IPR013783">
    <property type="entry name" value="Ig-like_fold"/>
</dbReference>
<evidence type="ECO:0000256" key="8">
    <source>
        <dbReference type="ARBA" id="ARBA00022889"/>
    </source>
</evidence>
<dbReference type="PROSITE" id="PS50835">
    <property type="entry name" value="IG_LIKE"/>
    <property type="match status" value="6"/>
</dbReference>
<dbReference type="FunFam" id="2.60.40.10:FF:000057">
    <property type="entry name" value="neural cell adhesion molecule L1"/>
    <property type="match status" value="1"/>
</dbReference>
<protein>
    <recommendedName>
        <fullName evidence="16">Neural cell adhesion molecule L1</fullName>
    </recommendedName>
</protein>
<dbReference type="PROSITE" id="PS50853">
    <property type="entry name" value="FN3"/>
    <property type="match status" value="5"/>
</dbReference>
<evidence type="ECO:0000256" key="5">
    <source>
        <dbReference type="ARBA" id="ARBA00022692"/>
    </source>
</evidence>
<evidence type="ECO:0000256" key="6">
    <source>
        <dbReference type="ARBA" id="ARBA00022729"/>
    </source>
</evidence>
<evidence type="ECO:0000256" key="2">
    <source>
        <dbReference type="ARBA" id="ARBA00004624"/>
    </source>
</evidence>
<feature type="domain" description="Ig-like" evidence="20">
    <location>
        <begin position="444"/>
        <end position="526"/>
    </location>
</feature>
<feature type="domain" description="Fibronectin type-III" evidence="21">
    <location>
        <begin position="943"/>
        <end position="1039"/>
    </location>
</feature>
<keyword evidence="11" id="KW-1015">Disulfide bond</keyword>
<feature type="chain" id="PRO_5027699758" description="Neural cell adhesion molecule L1" evidence="19">
    <location>
        <begin position="43"/>
        <end position="1291"/>
    </location>
</feature>
<dbReference type="CDD" id="cd00063">
    <property type="entry name" value="FN3"/>
    <property type="match status" value="5"/>
</dbReference>
<comment type="function">
    <text evidence="15">Neural cell adhesion molecule involved in the dynamics of cell adhesion and in the generation of transmembrane signals at tyrosine kinase receptors. During brain development, critical in multiple processes, including neuronal migration, axonal growth and fasciculation, and synaptogenesis. In the mature brain, plays a role in the dynamics of neuronal structure and function, including synaptic plasticity.</text>
</comment>
<evidence type="ECO:0000256" key="10">
    <source>
        <dbReference type="ARBA" id="ARBA00023136"/>
    </source>
</evidence>
<dbReference type="Gene3D" id="2.60.40.10">
    <property type="entry name" value="Immunoglobulins"/>
    <property type="match status" value="11"/>
</dbReference>
<dbReference type="KEGG" id="char:105897326"/>
<dbReference type="Proteomes" id="UP000515152">
    <property type="component" value="Chromosome 4"/>
</dbReference>
<evidence type="ECO:0000256" key="14">
    <source>
        <dbReference type="ARBA" id="ARBA00023319"/>
    </source>
</evidence>
<keyword evidence="8" id="KW-0130">Cell adhesion</keyword>
<feature type="region of interest" description="Disordered" evidence="17">
    <location>
        <begin position="629"/>
        <end position="652"/>
    </location>
</feature>
<feature type="compositionally biased region" description="Basic and acidic residues" evidence="17">
    <location>
        <begin position="1176"/>
        <end position="1211"/>
    </location>
</feature>
<keyword evidence="14" id="KW-0393">Immunoglobulin domain</keyword>
<keyword evidence="5 18" id="KW-0812">Transmembrane</keyword>
<comment type="subcellular location">
    <subcellularLocation>
        <location evidence="1">Cell membrane</location>
        <topology evidence="1">Single-pass type I membrane protein</topology>
    </subcellularLocation>
    <subcellularLocation>
        <location evidence="2">Cell projection</location>
        <location evidence="2">Growth cone</location>
    </subcellularLocation>
</comment>
<evidence type="ECO:0000256" key="1">
    <source>
        <dbReference type="ARBA" id="ARBA00004251"/>
    </source>
</evidence>
<keyword evidence="4" id="KW-1003">Cell membrane</keyword>
<dbReference type="InterPro" id="IPR026966">
    <property type="entry name" value="Neurofascin/L1/NrCAM_C"/>
</dbReference>
<dbReference type="Pfam" id="PF13882">
    <property type="entry name" value="Bravo_FIGEY"/>
    <property type="match status" value="1"/>
</dbReference>
<feature type="domain" description="Ig-like" evidence="20">
    <location>
        <begin position="154"/>
        <end position="244"/>
    </location>
</feature>
<keyword evidence="22" id="KW-1185">Reference proteome</keyword>
<dbReference type="GO" id="GO:0005886">
    <property type="term" value="C:plasma membrane"/>
    <property type="evidence" value="ECO:0007669"/>
    <property type="project" value="UniProtKB-SubCell"/>
</dbReference>
<dbReference type="SUPFAM" id="SSF49265">
    <property type="entry name" value="Fibronectin type III"/>
    <property type="match status" value="3"/>
</dbReference>
<sequence length="1291" mass="142398">MPTSMPGQPVGSRGRCTPLLLPLLHLHLLLLLLALTSRPSQAAIDIPPNYQIPDFKKPPEITAQPESITASSDITLTCEASGNPEPTFRWEKDGSEFDLSSDPDLKVTPGTGTFQVTAEDQPISLYSGNYTCFASNELGTAVSNEVQITTENPPTLQKEKKVQFKVEEGESVVLRCNPPASIIPPHIHWMDDKLHHIQLNERVTKGLDGNLYFAHTLVEDSRNDYTCNMRYMSARTMFSKEPITLVVKPSNSVVRNRRPQMLRPMGTQSSYHVLRGQTLELECIVQGLPTPTPQWVRKDGEMSETRIFRKNNGTLLHFSQVHEADAGQYQCTASNSQGTATHVYSIAVEAAPYWRKEPVSQLYAPGETVRLHCEADGIPSPRVAWSMNGNPLSEIDPDSRRSVRAGVLTLKNVDYSDTAVFQCKATNKHGSIVANTYVYVIELPAQILTPDRNPYTVIEGQMAEMECKSFGSPRPVVTWENEDFESLLSSPRVTQLSGGSLQISNVSHGDSGLYTCSIPKANISISAELEVFNRTVIVSPPLELRVQRGKSAIFTCIAKVDPKLDHQLLWRRAGQKLIDSSVDDKYTFADPDLVVADVQQEDEGVYTCEIITDLDMAQASGSIAIVDFPDPPSRPQITTPKDRGVTLSWTPGDEHNSPVIEFQIETEVTAVETDDWRLLRTVAGDTLRAHIDLRPFLSYRFRVVAINDVGMSKPSPASVVHSTPAAAPDSNPVGVRSQSMDPDTLVIRWEEMDQQNFNGPEFQYKVMWRRVVGAGPAWNSNFTTSPPYVVTGVGNYTAFDIKVQAVNGIGLALDPVPTIGYSGEDVPLEPPMDVGVALINSTTIKVTWAAIEKDTVRGHLLGYKIHLTNRGPRSRHHHEEPARRARELQNSVVVVGPTEQKKVVGELQPYSRYTVSVSVFNMKGDGPASEPFVFHMPEGVPSPPVSLELDSPSETEMTLRWRPPAQPNGVLTGYLLQYQQIVETEDSPMQVEPIDNPKVTNVTLKQLDPHSRYRFQVRGRTSAGEGKPATREGATTLDGVPYSPANISVSVGETSVNLSWASGERHRNVGFHVRYLNKNGPGWGKWVLSEKLDSSQSFYQLQGLQPGSGYRLVFIYNNATFWETEVHTDGAGVMPVQGGFATEGWFIGLVTAIALLVLLLLILCFIKRSKGGKYSVKDKEEGHVDSEARPMKDETFGEYRSLESDNDEKRTASQPSLCDDSKLCSDDGNLDDYGNSNSVQTEVIMDESLASQYSGIRDNVPETEAPDSSSLDPPTYTAANQGLPISSAFLD</sequence>
<evidence type="ECO:0000259" key="20">
    <source>
        <dbReference type="PROSITE" id="PS50835"/>
    </source>
</evidence>
<feature type="signal peptide" evidence="19">
    <location>
        <begin position="1"/>
        <end position="42"/>
    </location>
</feature>
<organism evidence="22 23">
    <name type="scientific">Clupea harengus</name>
    <name type="common">Atlantic herring</name>
    <dbReference type="NCBI Taxonomy" id="7950"/>
    <lineage>
        <taxon>Eukaryota</taxon>
        <taxon>Metazoa</taxon>
        <taxon>Chordata</taxon>
        <taxon>Craniata</taxon>
        <taxon>Vertebrata</taxon>
        <taxon>Euteleostomi</taxon>
        <taxon>Actinopterygii</taxon>
        <taxon>Neopterygii</taxon>
        <taxon>Teleostei</taxon>
        <taxon>Clupei</taxon>
        <taxon>Clupeiformes</taxon>
        <taxon>Clupeoidei</taxon>
        <taxon>Clupeidae</taxon>
        <taxon>Clupea</taxon>
    </lineage>
</organism>
<dbReference type="GO" id="GO:0098609">
    <property type="term" value="P:cell-cell adhesion"/>
    <property type="evidence" value="ECO:0007669"/>
    <property type="project" value="TreeGrafter"/>
</dbReference>
<feature type="domain" description="Fibronectin type-III" evidence="21">
    <location>
        <begin position="631"/>
        <end position="726"/>
    </location>
</feature>
<evidence type="ECO:0000256" key="11">
    <source>
        <dbReference type="ARBA" id="ARBA00023157"/>
    </source>
</evidence>
<feature type="domain" description="Fibronectin type-III" evidence="21">
    <location>
        <begin position="728"/>
        <end position="825"/>
    </location>
</feature>
<feature type="domain" description="Fibronectin type-III" evidence="21">
    <location>
        <begin position="1040"/>
        <end position="1131"/>
    </location>
</feature>
<evidence type="ECO:0000256" key="4">
    <source>
        <dbReference type="ARBA" id="ARBA00022475"/>
    </source>
</evidence>
<dbReference type="PANTHER" id="PTHR44170:SF36">
    <property type="entry name" value="L1 CELL ADHESION MOLECULE"/>
    <property type="match status" value="1"/>
</dbReference>
<proteinExistence type="inferred from homology"/>
<feature type="region of interest" description="Disordered" evidence="17">
    <location>
        <begin position="1250"/>
        <end position="1291"/>
    </location>
</feature>
<dbReference type="FunFam" id="2.60.40.10:FF:002563">
    <property type="entry name" value="Neural cell adhesion molecule L1"/>
    <property type="match status" value="1"/>
</dbReference>
<evidence type="ECO:0000256" key="3">
    <source>
        <dbReference type="ARBA" id="ARBA00008588"/>
    </source>
</evidence>
<dbReference type="Pfam" id="PF00041">
    <property type="entry name" value="fn3"/>
    <property type="match status" value="4"/>
</dbReference>
<dbReference type="GO" id="GO:0030426">
    <property type="term" value="C:growth cone"/>
    <property type="evidence" value="ECO:0007669"/>
    <property type="project" value="UniProtKB-SubCell"/>
</dbReference>
<dbReference type="GeneID" id="105897326"/>
<feature type="domain" description="Ig-like" evidence="20">
    <location>
        <begin position="259"/>
        <end position="347"/>
    </location>
</feature>
<evidence type="ECO:0000256" key="17">
    <source>
        <dbReference type="SAM" id="MobiDB-lite"/>
    </source>
</evidence>
<keyword evidence="7" id="KW-0677">Repeat</keyword>
<feature type="region of interest" description="Disordered" evidence="17">
    <location>
        <begin position="1019"/>
        <end position="1038"/>
    </location>
</feature>
<comment type="similarity">
    <text evidence="3">Belongs to the immunoglobulin superfamily. L1/neurofascin/NgCAM family.</text>
</comment>
<dbReference type="InterPro" id="IPR036179">
    <property type="entry name" value="Ig-like_dom_sf"/>
</dbReference>
<feature type="region of interest" description="Disordered" evidence="17">
    <location>
        <begin position="1176"/>
        <end position="1223"/>
    </location>
</feature>
<dbReference type="OrthoDB" id="6244967at2759"/>
<evidence type="ECO:0000256" key="7">
    <source>
        <dbReference type="ARBA" id="ARBA00022737"/>
    </source>
</evidence>
<keyword evidence="13" id="KW-0966">Cell projection</keyword>
<evidence type="ECO:0000256" key="15">
    <source>
        <dbReference type="ARBA" id="ARBA00060042"/>
    </source>
</evidence>
<dbReference type="InterPro" id="IPR036116">
    <property type="entry name" value="FN3_sf"/>
</dbReference>
<gene>
    <name evidence="23" type="primary">l1cama</name>
</gene>
<dbReference type="Pfam" id="PF00047">
    <property type="entry name" value="ig"/>
    <property type="match status" value="1"/>
</dbReference>
<dbReference type="FunFam" id="2.60.40.10:FF:000028">
    <property type="entry name" value="Neuronal cell adhesion molecule"/>
    <property type="match status" value="1"/>
</dbReference>
<feature type="domain" description="Ig-like" evidence="20">
    <location>
        <begin position="352"/>
        <end position="439"/>
    </location>
</feature>
<dbReference type="InterPro" id="IPR013151">
    <property type="entry name" value="Immunoglobulin_dom"/>
</dbReference>
<dbReference type="FunFam" id="2.60.40.10:FF:000078">
    <property type="entry name" value="Neuronal cell adhesion molecule"/>
    <property type="match status" value="1"/>
</dbReference>
<dbReference type="InterPro" id="IPR003961">
    <property type="entry name" value="FN3_dom"/>
</dbReference>
<name>A0A6P8FCX0_CLUHA</name>